<feature type="transmembrane region" description="Helical" evidence="5">
    <location>
        <begin position="44"/>
        <end position="60"/>
    </location>
</feature>
<gene>
    <name evidence="6" type="ORF">P8935_11770</name>
</gene>
<organism evidence="6">
    <name type="scientific">Telmatobacter sp. DSM 110680</name>
    <dbReference type="NCBI Taxonomy" id="3036704"/>
    <lineage>
        <taxon>Bacteria</taxon>
        <taxon>Pseudomonadati</taxon>
        <taxon>Acidobacteriota</taxon>
        <taxon>Terriglobia</taxon>
        <taxon>Terriglobales</taxon>
        <taxon>Acidobacteriaceae</taxon>
        <taxon>Telmatobacter</taxon>
    </lineage>
</organism>
<dbReference type="EC" id="2.1.1.334" evidence="6"/>
<name>A0AAU7DRN1_9BACT</name>
<keyword evidence="3 5" id="KW-1133">Transmembrane helix</keyword>
<evidence type="ECO:0000256" key="4">
    <source>
        <dbReference type="ARBA" id="ARBA00023136"/>
    </source>
</evidence>
<accession>A0AAU7DRN1</accession>
<protein>
    <submittedName>
        <fullName evidence="6">Isoprenylcysteine carboxylmethyltransferase family protein</fullName>
        <ecNumber evidence="6">2.1.1.100</ecNumber>
        <ecNumber evidence="6">2.1.1.334</ecNumber>
    </submittedName>
</protein>
<dbReference type="InterPro" id="IPR007318">
    <property type="entry name" value="Phopholipid_MeTrfase"/>
</dbReference>
<keyword evidence="6" id="KW-0489">Methyltransferase</keyword>
<dbReference type="RefSeq" id="WP_348265194.1">
    <property type="nucleotide sequence ID" value="NZ_CP121196.1"/>
</dbReference>
<dbReference type="GO" id="GO:0032259">
    <property type="term" value="P:methylation"/>
    <property type="evidence" value="ECO:0007669"/>
    <property type="project" value="UniProtKB-KW"/>
</dbReference>
<proteinExistence type="predicted"/>
<dbReference type="GO" id="GO:0004671">
    <property type="term" value="F:protein C-terminal S-isoprenylcysteine carboxyl O-methyltransferase activity"/>
    <property type="evidence" value="ECO:0007669"/>
    <property type="project" value="UniProtKB-EC"/>
</dbReference>
<dbReference type="EMBL" id="CP121196">
    <property type="protein sequence ID" value="XBH19971.1"/>
    <property type="molecule type" value="Genomic_DNA"/>
</dbReference>
<reference evidence="6" key="1">
    <citation type="submission" date="2023-03" db="EMBL/GenBank/DDBJ databases">
        <title>Edaphobacter sp.</title>
        <authorList>
            <person name="Huber K.J."/>
            <person name="Papendorf J."/>
            <person name="Pilke C."/>
            <person name="Bunk B."/>
            <person name="Sproeer C."/>
            <person name="Pester M."/>
        </authorList>
    </citation>
    <scope>NUCLEOTIDE SEQUENCE</scope>
    <source>
        <strain evidence="6">DSM 110680</strain>
    </source>
</reference>
<dbReference type="PANTHER" id="PTHR12714:SF9">
    <property type="entry name" value="PROTEIN-S-ISOPRENYLCYSTEINE O-METHYLTRANSFERASE"/>
    <property type="match status" value="1"/>
</dbReference>
<dbReference type="AlphaFoldDB" id="A0AAU7DRN1"/>
<dbReference type="GO" id="GO:0012505">
    <property type="term" value="C:endomembrane system"/>
    <property type="evidence" value="ECO:0007669"/>
    <property type="project" value="UniProtKB-SubCell"/>
</dbReference>
<keyword evidence="4 5" id="KW-0472">Membrane</keyword>
<keyword evidence="2 5" id="KW-0812">Transmembrane</keyword>
<evidence type="ECO:0000256" key="3">
    <source>
        <dbReference type="ARBA" id="ARBA00022989"/>
    </source>
</evidence>
<evidence type="ECO:0000256" key="5">
    <source>
        <dbReference type="SAM" id="Phobius"/>
    </source>
</evidence>
<dbReference type="EC" id="2.1.1.100" evidence="6"/>
<evidence type="ECO:0000256" key="2">
    <source>
        <dbReference type="ARBA" id="ARBA00022692"/>
    </source>
</evidence>
<dbReference type="PANTHER" id="PTHR12714">
    <property type="entry name" value="PROTEIN-S ISOPRENYLCYSTEINE O-METHYLTRANSFERASE"/>
    <property type="match status" value="1"/>
</dbReference>
<sequence>MGELQIAAWVELGICWVAWALAFVKPRKQAAGAIKKERAPSSRWGILLVMLGYACIWAFVRPAGFEKSAPSLIASMILGPLSVILVWMAARHLDKQWRFEAALSEDHKLITTGPYRWLRNPIYASMLGMLLATGFAKTWWPLLVAGVIFFVIGTEIRVRAEEKLLAARFGEEFAQYKATTPAYFPFIR</sequence>
<comment type="subcellular location">
    <subcellularLocation>
        <location evidence="1">Endomembrane system</location>
        <topology evidence="1">Multi-pass membrane protein</topology>
    </subcellularLocation>
</comment>
<keyword evidence="6" id="KW-0808">Transferase</keyword>
<feature type="transmembrane region" description="Helical" evidence="5">
    <location>
        <begin position="72"/>
        <end position="90"/>
    </location>
</feature>
<dbReference type="Pfam" id="PF04191">
    <property type="entry name" value="PEMT"/>
    <property type="match status" value="1"/>
</dbReference>
<evidence type="ECO:0000256" key="1">
    <source>
        <dbReference type="ARBA" id="ARBA00004127"/>
    </source>
</evidence>
<dbReference type="Gene3D" id="1.20.120.1630">
    <property type="match status" value="1"/>
</dbReference>
<evidence type="ECO:0000313" key="6">
    <source>
        <dbReference type="EMBL" id="XBH19971.1"/>
    </source>
</evidence>
<feature type="transmembrane region" description="Helical" evidence="5">
    <location>
        <begin position="6"/>
        <end position="24"/>
    </location>
</feature>